<dbReference type="CDD" id="cd01094">
    <property type="entry name" value="Alkanesulfonate_monoxygenase"/>
    <property type="match status" value="1"/>
</dbReference>
<dbReference type="EC" id="1.-.-.-" evidence="6"/>
<reference evidence="6 7" key="1">
    <citation type="submission" date="2024-03" db="EMBL/GenBank/DDBJ databases">
        <title>Actinomycetospora sp. OC33-EN07, a novel actinomycete isolated from wild orchid (Aerides multiflora).</title>
        <authorList>
            <person name="Suriyachadkun C."/>
        </authorList>
    </citation>
    <scope>NUCLEOTIDE SEQUENCE [LARGE SCALE GENOMIC DNA]</scope>
    <source>
        <strain evidence="6 7">OC33-EN07</strain>
    </source>
</reference>
<proteinExistence type="predicted"/>
<name>A0ABU8M9T6_9PSEU</name>
<dbReference type="SUPFAM" id="SSF51679">
    <property type="entry name" value="Bacterial luciferase-like"/>
    <property type="match status" value="1"/>
</dbReference>
<evidence type="ECO:0000259" key="5">
    <source>
        <dbReference type="Pfam" id="PF00296"/>
    </source>
</evidence>
<evidence type="ECO:0000256" key="1">
    <source>
        <dbReference type="ARBA" id="ARBA00022630"/>
    </source>
</evidence>
<dbReference type="InterPro" id="IPR050172">
    <property type="entry name" value="SsuD_RutA_monooxygenase"/>
</dbReference>
<keyword evidence="1" id="KW-0285">Flavoprotein</keyword>
<dbReference type="PANTHER" id="PTHR42847">
    <property type="entry name" value="ALKANESULFONATE MONOOXYGENASE"/>
    <property type="match status" value="1"/>
</dbReference>
<dbReference type="EMBL" id="JBBEGM010000009">
    <property type="protein sequence ID" value="MEJ2863638.1"/>
    <property type="molecule type" value="Genomic_DNA"/>
</dbReference>
<accession>A0ABU8M9T6</accession>
<protein>
    <submittedName>
        <fullName evidence="6">LLM class flavin-dependent oxidoreductase</fullName>
        <ecNumber evidence="6">1.-.-.-</ecNumber>
    </submittedName>
</protein>
<dbReference type="InterPro" id="IPR036661">
    <property type="entry name" value="Luciferase-like_sf"/>
</dbReference>
<evidence type="ECO:0000313" key="6">
    <source>
        <dbReference type="EMBL" id="MEJ2863638.1"/>
    </source>
</evidence>
<evidence type="ECO:0000256" key="4">
    <source>
        <dbReference type="ARBA" id="ARBA00023033"/>
    </source>
</evidence>
<keyword evidence="3 6" id="KW-0560">Oxidoreductase</keyword>
<dbReference type="Pfam" id="PF00296">
    <property type="entry name" value="Bac_luciferase"/>
    <property type="match status" value="1"/>
</dbReference>
<dbReference type="PANTHER" id="PTHR42847:SF4">
    <property type="entry name" value="ALKANESULFONATE MONOOXYGENASE-RELATED"/>
    <property type="match status" value="1"/>
</dbReference>
<evidence type="ECO:0000313" key="7">
    <source>
        <dbReference type="Proteomes" id="UP001369736"/>
    </source>
</evidence>
<organism evidence="6 7">
    <name type="scientific">Actinomycetospora flava</name>
    <dbReference type="NCBI Taxonomy" id="3129232"/>
    <lineage>
        <taxon>Bacteria</taxon>
        <taxon>Bacillati</taxon>
        <taxon>Actinomycetota</taxon>
        <taxon>Actinomycetes</taxon>
        <taxon>Pseudonocardiales</taxon>
        <taxon>Pseudonocardiaceae</taxon>
        <taxon>Actinomycetospora</taxon>
    </lineage>
</organism>
<feature type="domain" description="Luciferase-like" evidence="5">
    <location>
        <begin position="53"/>
        <end position="352"/>
    </location>
</feature>
<evidence type="ECO:0000256" key="3">
    <source>
        <dbReference type="ARBA" id="ARBA00023002"/>
    </source>
</evidence>
<comment type="caution">
    <text evidence="6">The sequence shown here is derived from an EMBL/GenBank/DDBJ whole genome shotgun (WGS) entry which is preliminary data.</text>
</comment>
<sequence length="385" mass="42250">MTVGTRPETPRADQLREARHPVYVDRTLRLGTFSTNLSGGCAISTVDGVLEADWGQTTALAAMGDAMEFEALVPVGRWRGFGGPTNFNGAGFECFTWAAGIASATERAGLFVTSHVPTIHPVMAAKQAATIDHISGGRLALNVVTGWHAPEIEMFGAELLPHDERYAVGQEWVDIIVRLWTAEEPFSYDGKYFRVTEASIAPRPLQAPHPVLMNAGSSGAGRHFGARNCDVLFASSDLAQQSPEAMRVKVDDLKRLAREEYGREVQVWTNAYVVQEDTEAEARQFLDYYVNQRGDWEAVDNLVTGMGINSQSFAPETLEAMKFHFIAGWAGYPIVGTKEQVADTLIELSTTGGLDGVVLSWPRYLQDMARFQEETHPLLVQAGVR</sequence>
<dbReference type="GO" id="GO:0016491">
    <property type="term" value="F:oxidoreductase activity"/>
    <property type="evidence" value="ECO:0007669"/>
    <property type="project" value="UniProtKB-KW"/>
</dbReference>
<keyword evidence="4" id="KW-0503">Monooxygenase</keyword>
<dbReference type="RefSeq" id="WP_337705001.1">
    <property type="nucleotide sequence ID" value="NZ_JBBEGM010000009.1"/>
</dbReference>
<keyword evidence="2" id="KW-0288">FMN</keyword>
<dbReference type="Gene3D" id="3.20.20.30">
    <property type="entry name" value="Luciferase-like domain"/>
    <property type="match status" value="1"/>
</dbReference>
<dbReference type="Proteomes" id="UP001369736">
    <property type="component" value="Unassembled WGS sequence"/>
</dbReference>
<evidence type="ECO:0000256" key="2">
    <source>
        <dbReference type="ARBA" id="ARBA00022643"/>
    </source>
</evidence>
<dbReference type="InterPro" id="IPR011251">
    <property type="entry name" value="Luciferase-like_dom"/>
</dbReference>
<keyword evidence="7" id="KW-1185">Reference proteome</keyword>
<gene>
    <name evidence="6" type="ORF">WCD58_20930</name>
</gene>